<dbReference type="Gene3D" id="1.10.357.10">
    <property type="entry name" value="Tetracycline Repressor, domain 2"/>
    <property type="match status" value="1"/>
</dbReference>
<protein>
    <recommendedName>
        <fullName evidence="3">HTH tetR-type domain-containing protein</fullName>
    </recommendedName>
</protein>
<accession>A0A2W5Z3H3</accession>
<organism evidence="4 5">
    <name type="scientific">Candidatus Aeolococcus gillhamiae</name>
    <dbReference type="NCBI Taxonomy" id="3127015"/>
    <lineage>
        <taxon>Bacteria</taxon>
        <taxon>Bacillati</taxon>
        <taxon>Candidatus Dormiibacterota</taxon>
        <taxon>Candidatus Dormibacteria</taxon>
        <taxon>Candidatus Aeolococcales</taxon>
        <taxon>Candidatus Aeolococcaceae</taxon>
        <taxon>Candidatus Aeolococcus</taxon>
    </lineage>
</organism>
<gene>
    <name evidence="4" type="ORF">DLM65_09530</name>
</gene>
<comment type="caution">
    <text evidence="4">The sequence shown here is derived from an EMBL/GenBank/DDBJ whole genome shotgun (WGS) entry which is preliminary data.</text>
</comment>
<dbReference type="Proteomes" id="UP000248724">
    <property type="component" value="Unassembled WGS sequence"/>
</dbReference>
<dbReference type="InterPro" id="IPR050109">
    <property type="entry name" value="HTH-type_TetR-like_transc_reg"/>
</dbReference>
<evidence type="ECO:0000313" key="4">
    <source>
        <dbReference type="EMBL" id="PZR79919.1"/>
    </source>
</evidence>
<reference evidence="4 5" key="1">
    <citation type="journal article" date="2017" name="Nature">
        <title>Atmospheric trace gases support primary production in Antarctic desert surface soil.</title>
        <authorList>
            <person name="Ji M."/>
            <person name="Greening C."/>
            <person name="Vanwonterghem I."/>
            <person name="Carere C.R."/>
            <person name="Bay S.K."/>
            <person name="Steen J.A."/>
            <person name="Montgomery K."/>
            <person name="Lines T."/>
            <person name="Beardall J."/>
            <person name="van Dorst J."/>
            <person name="Snape I."/>
            <person name="Stott M.B."/>
            <person name="Hugenholtz P."/>
            <person name="Ferrari B.C."/>
        </authorList>
    </citation>
    <scope>NUCLEOTIDE SEQUENCE [LARGE SCALE GENOMIC DNA]</scope>
    <source>
        <strain evidence="4">RRmetagenome_bin12</strain>
    </source>
</reference>
<dbReference type="PROSITE" id="PS50977">
    <property type="entry name" value="HTH_TETR_2"/>
    <property type="match status" value="1"/>
</dbReference>
<dbReference type="AlphaFoldDB" id="A0A2W5Z3H3"/>
<proteinExistence type="predicted"/>
<dbReference type="Pfam" id="PF00440">
    <property type="entry name" value="TetR_N"/>
    <property type="match status" value="1"/>
</dbReference>
<dbReference type="InterPro" id="IPR009057">
    <property type="entry name" value="Homeodomain-like_sf"/>
</dbReference>
<evidence type="ECO:0000259" key="3">
    <source>
        <dbReference type="PROSITE" id="PS50977"/>
    </source>
</evidence>
<feature type="domain" description="HTH tetR-type" evidence="3">
    <location>
        <begin position="8"/>
        <end position="68"/>
    </location>
</feature>
<sequence>MSPADRRSQRRRLLVDAGLELMGTKGLDAMTVRAVLATARLNPRYFYESFGDVDELAVAVYDRVVEDLSAVVLEVLDGAHGDPALQARSVISSVVDFVDSDRRRGRVLYVEGLGNEALNRRRLETSKAVAAFIETYAAARQPAAVAHDEVTRVGTSILIGGFSQLLMDWLQGRVKLSRERLVRDATELFLAMGDAAAELAYRGHSPAKARSAR</sequence>
<evidence type="ECO:0000256" key="2">
    <source>
        <dbReference type="PROSITE-ProRule" id="PRU00335"/>
    </source>
</evidence>
<name>A0A2W5Z3H3_9BACT</name>
<dbReference type="InterPro" id="IPR001647">
    <property type="entry name" value="HTH_TetR"/>
</dbReference>
<dbReference type="PANTHER" id="PTHR30055:SF226">
    <property type="entry name" value="HTH-TYPE TRANSCRIPTIONAL REGULATOR PKSA"/>
    <property type="match status" value="1"/>
</dbReference>
<dbReference type="GO" id="GO:0000976">
    <property type="term" value="F:transcription cis-regulatory region binding"/>
    <property type="evidence" value="ECO:0007669"/>
    <property type="project" value="TreeGrafter"/>
</dbReference>
<dbReference type="PANTHER" id="PTHR30055">
    <property type="entry name" value="HTH-TYPE TRANSCRIPTIONAL REGULATOR RUTR"/>
    <property type="match status" value="1"/>
</dbReference>
<dbReference type="SUPFAM" id="SSF46689">
    <property type="entry name" value="Homeodomain-like"/>
    <property type="match status" value="1"/>
</dbReference>
<dbReference type="EMBL" id="QHBU01000182">
    <property type="protein sequence ID" value="PZR79919.1"/>
    <property type="molecule type" value="Genomic_DNA"/>
</dbReference>
<feature type="DNA-binding region" description="H-T-H motif" evidence="2">
    <location>
        <begin position="31"/>
        <end position="50"/>
    </location>
</feature>
<evidence type="ECO:0000256" key="1">
    <source>
        <dbReference type="ARBA" id="ARBA00023125"/>
    </source>
</evidence>
<dbReference type="GO" id="GO:0003700">
    <property type="term" value="F:DNA-binding transcription factor activity"/>
    <property type="evidence" value="ECO:0007669"/>
    <property type="project" value="TreeGrafter"/>
</dbReference>
<keyword evidence="1 2" id="KW-0238">DNA-binding</keyword>
<evidence type="ECO:0000313" key="5">
    <source>
        <dbReference type="Proteomes" id="UP000248724"/>
    </source>
</evidence>